<reference evidence="3 4" key="1">
    <citation type="submission" date="2021-12" db="EMBL/GenBank/DDBJ databases">
        <title>Discovery of the Pendulisporaceae a myxobacterial family with distinct sporulation behavior and unique specialized metabolism.</title>
        <authorList>
            <person name="Garcia R."/>
            <person name="Popoff A."/>
            <person name="Bader C.D."/>
            <person name="Loehr J."/>
            <person name="Walesch S."/>
            <person name="Walt C."/>
            <person name="Boldt J."/>
            <person name="Bunk B."/>
            <person name="Haeckl F.J.F.P.J."/>
            <person name="Gunesch A.P."/>
            <person name="Birkelbach J."/>
            <person name="Nuebel U."/>
            <person name="Pietschmann T."/>
            <person name="Bach T."/>
            <person name="Mueller R."/>
        </authorList>
    </citation>
    <scope>NUCLEOTIDE SEQUENCE [LARGE SCALE GENOMIC DNA]</scope>
    <source>
        <strain evidence="3 4">MSr11954</strain>
    </source>
</reference>
<organism evidence="3 4">
    <name type="scientific">Pendulispora albinea</name>
    <dbReference type="NCBI Taxonomy" id="2741071"/>
    <lineage>
        <taxon>Bacteria</taxon>
        <taxon>Pseudomonadati</taxon>
        <taxon>Myxococcota</taxon>
        <taxon>Myxococcia</taxon>
        <taxon>Myxococcales</taxon>
        <taxon>Sorangiineae</taxon>
        <taxon>Pendulisporaceae</taxon>
        <taxon>Pendulispora</taxon>
    </lineage>
</organism>
<keyword evidence="1" id="KW-0472">Membrane</keyword>
<protein>
    <submittedName>
        <fullName evidence="3">DUF4339 domain-containing protein</fullName>
    </submittedName>
</protein>
<feature type="transmembrane region" description="Helical" evidence="1">
    <location>
        <begin position="125"/>
        <end position="144"/>
    </location>
</feature>
<keyword evidence="4" id="KW-1185">Reference proteome</keyword>
<dbReference type="InterPro" id="IPR025640">
    <property type="entry name" value="GYF_2"/>
</dbReference>
<dbReference type="Pfam" id="PF14237">
    <property type="entry name" value="GYF_2"/>
    <property type="match status" value="1"/>
</dbReference>
<dbReference type="RefSeq" id="WP_394827136.1">
    <property type="nucleotide sequence ID" value="NZ_CP089984.1"/>
</dbReference>
<keyword evidence="1" id="KW-0812">Transmembrane</keyword>
<evidence type="ECO:0000313" key="4">
    <source>
        <dbReference type="Proteomes" id="UP001370348"/>
    </source>
</evidence>
<keyword evidence="1" id="KW-1133">Transmembrane helix</keyword>
<feature type="domain" description="GYF" evidence="2">
    <location>
        <begin position="21"/>
        <end position="66"/>
    </location>
</feature>
<proteinExistence type="predicted"/>
<accession>A0ABZ2M630</accession>
<name>A0ABZ2M630_9BACT</name>
<evidence type="ECO:0000256" key="1">
    <source>
        <dbReference type="SAM" id="Phobius"/>
    </source>
</evidence>
<dbReference type="Proteomes" id="UP001370348">
    <property type="component" value="Chromosome"/>
</dbReference>
<gene>
    <name evidence="3" type="ORF">LZC94_09510</name>
</gene>
<evidence type="ECO:0000313" key="3">
    <source>
        <dbReference type="EMBL" id="WXB17502.1"/>
    </source>
</evidence>
<dbReference type="EMBL" id="CP089984">
    <property type="protein sequence ID" value="WXB17502.1"/>
    <property type="molecule type" value="Genomic_DNA"/>
</dbReference>
<sequence length="147" mass="16350">MPYRETAERPKLAPEERRFFTKRDDVEKGPFERGALLRAIRAGKLHRATLVRAEDESEWRPLSYVKQIDAEVAPAPKVEFDAARHLLHDEDSGSFGKGIVIGLLGGCGGWILAEIFAKGRETKRGARIGFVVQLVGGIFLRLVLGKP</sequence>
<evidence type="ECO:0000259" key="2">
    <source>
        <dbReference type="Pfam" id="PF14237"/>
    </source>
</evidence>